<feature type="region of interest" description="Disordered" evidence="1">
    <location>
        <begin position="1"/>
        <end position="30"/>
    </location>
</feature>
<dbReference type="Proteomes" id="UP001642360">
    <property type="component" value="Unassembled WGS sequence"/>
</dbReference>
<evidence type="ECO:0000256" key="1">
    <source>
        <dbReference type="SAM" id="MobiDB-lite"/>
    </source>
</evidence>
<sequence>MAQRQHAAAINTTAHSSGSPSSAQLLSASRPKPNHFLSNLVTSSAMAHGSTIPINLTLLPTPLSFLCHGSAAARSGD</sequence>
<feature type="compositionally biased region" description="Low complexity" evidence="1">
    <location>
        <begin position="16"/>
        <end position="29"/>
    </location>
</feature>
<comment type="caution">
    <text evidence="2">The sequence shown here is derived from an EMBL/GenBank/DDBJ whole genome shotgun (WGS) entry which is preliminary data.</text>
</comment>
<accession>A0ABC8SHW6</accession>
<reference evidence="2 3" key="1">
    <citation type="submission" date="2024-02" db="EMBL/GenBank/DDBJ databases">
        <authorList>
            <person name="Vignale AGUSTIN F."/>
            <person name="Sosa J E."/>
            <person name="Modenutti C."/>
        </authorList>
    </citation>
    <scope>NUCLEOTIDE SEQUENCE [LARGE SCALE GENOMIC DNA]</scope>
</reference>
<name>A0ABC8SHW6_9AQUA</name>
<dbReference type="AlphaFoldDB" id="A0ABC8SHW6"/>
<keyword evidence="3" id="KW-1185">Reference proteome</keyword>
<gene>
    <name evidence="2" type="ORF">ILEXP_LOCUS25340</name>
</gene>
<proteinExistence type="predicted"/>
<dbReference type="EMBL" id="CAUOFW020002914">
    <property type="protein sequence ID" value="CAK9156787.1"/>
    <property type="molecule type" value="Genomic_DNA"/>
</dbReference>
<evidence type="ECO:0000313" key="2">
    <source>
        <dbReference type="EMBL" id="CAK9156787.1"/>
    </source>
</evidence>
<organism evidence="2 3">
    <name type="scientific">Ilex paraguariensis</name>
    <name type="common">yerba mate</name>
    <dbReference type="NCBI Taxonomy" id="185542"/>
    <lineage>
        <taxon>Eukaryota</taxon>
        <taxon>Viridiplantae</taxon>
        <taxon>Streptophyta</taxon>
        <taxon>Embryophyta</taxon>
        <taxon>Tracheophyta</taxon>
        <taxon>Spermatophyta</taxon>
        <taxon>Magnoliopsida</taxon>
        <taxon>eudicotyledons</taxon>
        <taxon>Gunneridae</taxon>
        <taxon>Pentapetalae</taxon>
        <taxon>asterids</taxon>
        <taxon>campanulids</taxon>
        <taxon>Aquifoliales</taxon>
        <taxon>Aquifoliaceae</taxon>
        <taxon>Ilex</taxon>
    </lineage>
</organism>
<protein>
    <submittedName>
        <fullName evidence="2">Uncharacterized protein</fullName>
    </submittedName>
</protein>
<evidence type="ECO:0000313" key="3">
    <source>
        <dbReference type="Proteomes" id="UP001642360"/>
    </source>
</evidence>